<dbReference type="PANTHER" id="PTHR12801:SF115">
    <property type="entry name" value="FI18136P1-RELATED"/>
    <property type="match status" value="1"/>
</dbReference>
<evidence type="ECO:0000256" key="6">
    <source>
        <dbReference type="ARBA" id="ARBA00023242"/>
    </source>
</evidence>
<gene>
    <name evidence="9" type="primary">Rexo1_1</name>
</gene>
<dbReference type="Pfam" id="PF15870">
    <property type="entry name" value="EloA-BP1"/>
    <property type="match status" value="1"/>
</dbReference>
<keyword evidence="3" id="KW-0540">Nuclease</keyword>
<dbReference type="SMART" id="SM00479">
    <property type="entry name" value="EXOIII"/>
    <property type="match status" value="1"/>
</dbReference>
<evidence type="ECO:0000256" key="4">
    <source>
        <dbReference type="ARBA" id="ARBA00022801"/>
    </source>
</evidence>
<keyword evidence="6" id="KW-0539">Nucleus</keyword>
<protein>
    <submittedName>
        <fullName evidence="9">RNA exonuclease 1</fullName>
    </submittedName>
</protein>
<feature type="region of interest" description="Disordered" evidence="7">
    <location>
        <begin position="185"/>
        <end position="268"/>
    </location>
</feature>
<feature type="compositionally biased region" description="Basic residues" evidence="7">
    <location>
        <begin position="194"/>
        <end position="219"/>
    </location>
</feature>
<dbReference type="GO" id="GO:0010629">
    <property type="term" value="P:negative regulation of gene expression"/>
    <property type="evidence" value="ECO:0007669"/>
    <property type="project" value="UniProtKB-ARBA"/>
</dbReference>
<dbReference type="OrthoDB" id="206335at2759"/>
<feature type="domain" description="Exonuclease" evidence="8">
    <location>
        <begin position="667"/>
        <end position="826"/>
    </location>
</feature>
<dbReference type="EMBL" id="GFXV01003657">
    <property type="protein sequence ID" value="MBW15462.1"/>
    <property type="molecule type" value="Transcribed_RNA"/>
</dbReference>
<feature type="compositionally biased region" description="Polar residues" evidence="7">
    <location>
        <begin position="249"/>
        <end position="265"/>
    </location>
</feature>
<name>A0A2H8TP92_9HEMI</name>
<dbReference type="InterPro" id="IPR013520">
    <property type="entry name" value="Ribonucl_H"/>
</dbReference>
<dbReference type="GO" id="GO:0003676">
    <property type="term" value="F:nucleic acid binding"/>
    <property type="evidence" value="ECO:0007669"/>
    <property type="project" value="InterPro"/>
</dbReference>
<feature type="compositionally biased region" description="Polar residues" evidence="7">
    <location>
        <begin position="410"/>
        <end position="424"/>
    </location>
</feature>
<reference evidence="9" key="1">
    <citation type="submission" date="2017-10" db="EMBL/GenBank/DDBJ databases">
        <title>Transcriptome Assembly of Sugarcane Aphid Adults.</title>
        <authorList>
            <person name="Scully E.D."/>
            <person name="Palmer N.A."/>
            <person name="Geib S.M."/>
            <person name="Sarath G."/>
            <person name="Sattler S.E."/>
        </authorList>
    </citation>
    <scope>NUCLEOTIDE SEQUENCE</scope>
    <source>
        <tissue evidence="9">Whole body</tissue>
    </source>
</reference>
<accession>A0A2H8TP92</accession>
<evidence type="ECO:0000256" key="2">
    <source>
        <dbReference type="ARBA" id="ARBA00006357"/>
    </source>
</evidence>
<dbReference type="InterPro" id="IPR034922">
    <property type="entry name" value="REX1-like_exo"/>
</dbReference>
<dbReference type="InterPro" id="IPR031736">
    <property type="entry name" value="REXO1-like_dom"/>
</dbReference>
<comment type="subcellular location">
    <subcellularLocation>
        <location evidence="1">Nucleus</location>
    </subcellularLocation>
</comment>
<evidence type="ECO:0000256" key="3">
    <source>
        <dbReference type="ARBA" id="ARBA00022722"/>
    </source>
</evidence>
<dbReference type="PANTHER" id="PTHR12801">
    <property type="entry name" value="RNA EXONUCLEASE REXO1 / RECO3 FAMILY MEMBER-RELATED"/>
    <property type="match status" value="1"/>
</dbReference>
<evidence type="ECO:0000313" key="9">
    <source>
        <dbReference type="EMBL" id="MBW15462.1"/>
    </source>
</evidence>
<evidence type="ECO:0000256" key="5">
    <source>
        <dbReference type="ARBA" id="ARBA00022839"/>
    </source>
</evidence>
<evidence type="ECO:0000259" key="8">
    <source>
        <dbReference type="SMART" id="SM00479"/>
    </source>
</evidence>
<dbReference type="GO" id="GO:0005634">
    <property type="term" value="C:nucleus"/>
    <property type="evidence" value="ECO:0007669"/>
    <property type="project" value="UniProtKB-SubCell"/>
</dbReference>
<proteinExistence type="inferred from homology"/>
<dbReference type="InterPro" id="IPR047021">
    <property type="entry name" value="REXO1/3/4-like"/>
</dbReference>
<dbReference type="InterPro" id="IPR036397">
    <property type="entry name" value="RNaseH_sf"/>
</dbReference>
<evidence type="ECO:0000256" key="7">
    <source>
        <dbReference type="SAM" id="MobiDB-lite"/>
    </source>
</evidence>
<feature type="region of interest" description="Disordered" evidence="7">
    <location>
        <begin position="405"/>
        <end position="424"/>
    </location>
</feature>
<dbReference type="GO" id="GO:0004527">
    <property type="term" value="F:exonuclease activity"/>
    <property type="evidence" value="ECO:0007669"/>
    <property type="project" value="UniProtKB-KW"/>
</dbReference>
<dbReference type="InterPro" id="IPR012337">
    <property type="entry name" value="RNaseH-like_sf"/>
</dbReference>
<dbReference type="AlphaFoldDB" id="A0A2H8TP92"/>
<sequence length="838" mass="95999">MLPSKGYFKSLECPYYTESFCDRPYCHFKHSRQDFLSDSKCQIATESKNKPVVSITDEPKVKSKLPEEPRLKQKVKSKIIEYIPQPIKPKNSELGVKYSTYGSTTEMSKIDSPILEYIPSCVNDTNLDFKLENFKSNNELNGKEEQTKSINYIEGISTTYNISTKQNTNISEYIPTVIEKLSDKTNNTEDKNHHEHRSSSKRKHESSKKSSSRSKKPKRDKSSEHKKDKKDRDKEKKCEKKHSRDKSNESINLNKINTSTISSGPKSLRETVMEKVQKKLVKLDPLQSDIHSSSDEGNDPSTSLIESSLNEFFGSDDSDSEQKSCNVVAAKVKKRISHISPTSIFAQINAKTVLRPKTTKSLHEIVANRVLSIQNNAIEGRSSITTKNLNSDPSLPLLKTKTRIAHQSKIEPSTTETQTSNNSGTVNKEITANIKLNLRIKSFKTSNNMPNPLRQSCLEKLYTAFSNHYSSEEAINKAHTTEEEVHSKAKSSGIYRNLIVQSLMKANKSPQLQVKSNPYYPSHMHGVCLYDLLKKYILTKDDLEKNGYPLIDDNKLVFISKNAYYYRPLSKKRNGDKFVCMNCRSEFEVDKRGMPIVTLTKCTYHSGKLKFERAKNEKFWLCCYKRQHESGCESSIYHMPDKFDEDALENFVVTKSKKSDKNSEVPNFYALDCEMVNTTFGIEIVRVTVINHEGEEVYESKVKPFNTILDYKSKYSGITEESLRYCTKRLSDVQQDLLKIFDKDSILIGHSLESDLKALKMVHYNVVDTSIIYPHKYGPPYKWGLKLLAEQHLQRIIQSEEGHDSKEDALASLDLVWKKLKEDVKKFKPINIISIDKR</sequence>
<organism evidence="9">
    <name type="scientific">Melanaphis sacchari</name>
    <dbReference type="NCBI Taxonomy" id="742174"/>
    <lineage>
        <taxon>Eukaryota</taxon>
        <taxon>Metazoa</taxon>
        <taxon>Ecdysozoa</taxon>
        <taxon>Arthropoda</taxon>
        <taxon>Hexapoda</taxon>
        <taxon>Insecta</taxon>
        <taxon>Pterygota</taxon>
        <taxon>Neoptera</taxon>
        <taxon>Paraneoptera</taxon>
        <taxon>Hemiptera</taxon>
        <taxon>Sternorrhyncha</taxon>
        <taxon>Aphidomorpha</taxon>
        <taxon>Aphidoidea</taxon>
        <taxon>Aphididae</taxon>
        <taxon>Aphidini</taxon>
        <taxon>Melanaphis</taxon>
    </lineage>
</organism>
<comment type="similarity">
    <text evidence="2">Belongs to the REXO1/REXO3 family.</text>
</comment>
<dbReference type="SUPFAM" id="SSF53098">
    <property type="entry name" value="Ribonuclease H-like"/>
    <property type="match status" value="1"/>
</dbReference>
<keyword evidence="4" id="KW-0378">Hydrolase</keyword>
<feature type="compositionally biased region" description="Basic and acidic residues" evidence="7">
    <location>
        <begin position="220"/>
        <end position="238"/>
    </location>
</feature>
<keyword evidence="5 9" id="KW-0269">Exonuclease</keyword>
<evidence type="ECO:0000256" key="1">
    <source>
        <dbReference type="ARBA" id="ARBA00004123"/>
    </source>
</evidence>
<dbReference type="FunFam" id="3.30.420.10:FF:000031">
    <property type="entry name" value="RNA exonuclease 1"/>
    <property type="match status" value="1"/>
</dbReference>
<dbReference type="Gene3D" id="3.30.420.10">
    <property type="entry name" value="Ribonuclease H-like superfamily/Ribonuclease H"/>
    <property type="match status" value="1"/>
</dbReference>
<dbReference type="CDD" id="cd06145">
    <property type="entry name" value="REX1_like"/>
    <property type="match status" value="1"/>
</dbReference>